<reference evidence="15" key="1">
    <citation type="submission" date="2019-11" db="EMBL/GenBank/DDBJ databases">
        <title>The nuclear and mitochondrial genomes of Frieseomelitta varia - a highly eusocial stingless bee (Meliponini) with a permanently sterile worker caste.</title>
        <authorList>
            <person name="Freitas F.C.P."/>
            <person name="Lourenco A.P."/>
            <person name="Nunes F.M.F."/>
            <person name="Paschoal A.R."/>
            <person name="Abreu F.C.P."/>
            <person name="Barbin F.O."/>
            <person name="Bataglia L."/>
            <person name="Cardoso-Junior C.A.M."/>
            <person name="Cervoni M.S."/>
            <person name="Silva S.R."/>
            <person name="Dalarmi F."/>
            <person name="Del Lama M.A."/>
            <person name="Depintor T.S."/>
            <person name="Ferreira K.M."/>
            <person name="Goria P.S."/>
            <person name="Jaskot M.C."/>
            <person name="Lago D.C."/>
            <person name="Luna-Lucena D."/>
            <person name="Moda L.M."/>
            <person name="Nascimento L."/>
            <person name="Pedrino M."/>
            <person name="Rabico F.O."/>
            <person name="Sanches F.C."/>
            <person name="Santos D.E."/>
            <person name="Santos C.G."/>
            <person name="Vieira J."/>
            <person name="Lopes T.F."/>
            <person name="Barchuk A.R."/>
            <person name="Hartfelder K."/>
            <person name="Simoes Z.L.P."/>
            <person name="Bitondi M.M.G."/>
            <person name="Pinheiro D.G."/>
        </authorList>
    </citation>
    <scope>NUCLEOTIDE SEQUENCE</scope>
    <source>
        <strain evidence="15">USP_RPSP 00005682</strain>
        <tissue evidence="15">Whole individual</tissue>
    </source>
</reference>
<evidence type="ECO:0000256" key="4">
    <source>
        <dbReference type="ARBA" id="ARBA00022741"/>
    </source>
</evidence>
<feature type="compositionally biased region" description="Low complexity" evidence="11">
    <location>
        <begin position="1498"/>
        <end position="1515"/>
    </location>
</feature>
<dbReference type="PROSITE" id="PS50002">
    <property type="entry name" value="SH3"/>
    <property type="match status" value="1"/>
</dbReference>
<dbReference type="SUPFAM" id="SSF56112">
    <property type="entry name" value="Protein kinase-like (PK-like)"/>
    <property type="match status" value="1"/>
</dbReference>
<dbReference type="InterPro" id="IPR017441">
    <property type="entry name" value="Protein_kinase_ATP_BS"/>
</dbReference>
<feature type="region of interest" description="Disordered" evidence="11">
    <location>
        <begin position="1871"/>
        <end position="1893"/>
    </location>
</feature>
<comment type="catalytic activity">
    <reaction evidence="8">
        <text>L-threonyl-[protein] + ATP = O-phospho-L-threonyl-[protein] + ADP + H(+)</text>
        <dbReference type="Rhea" id="RHEA:46608"/>
        <dbReference type="Rhea" id="RHEA-COMP:11060"/>
        <dbReference type="Rhea" id="RHEA-COMP:11605"/>
        <dbReference type="ChEBI" id="CHEBI:15378"/>
        <dbReference type="ChEBI" id="CHEBI:30013"/>
        <dbReference type="ChEBI" id="CHEBI:30616"/>
        <dbReference type="ChEBI" id="CHEBI:61977"/>
        <dbReference type="ChEBI" id="CHEBI:456216"/>
        <dbReference type="EC" id="2.7.11.1"/>
    </reaction>
</comment>
<dbReference type="PROSITE" id="PS50011">
    <property type="entry name" value="PROTEIN_KINASE_DOM"/>
    <property type="match status" value="1"/>
</dbReference>
<accession>A0A833VYZ7</accession>
<feature type="region of interest" description="Disordered" evidence="11">
    <location>
        <begin position="1614"/>
        <end position="1660"/>
    </location>
</feature>
<comment type="caution">
    <text evidence="15">The sequence shown here is derived from an EMBL/GenBank/DDBJ whole genome shotgun (WGS) entry which is preliminary data.</text>
</comment>
<dbReference type="InterPro" id="IPR000719">
    <property type="entry name" value="Prot_kinase_dom"/>
</dbReference>
<evidence type="ECO:0000256" key="5">
    <source>
        <dbReference type="ARBA" id="ARBA00022777"/>
    </source>
</evidence>
<feature type="non-terminal residue" evidence="15">
    <location>
        <position position="2028"/>
    </location>
</feature>
<feature type="compositionally biased region" description="Basic and acidic residues" evidence="11">
    <location>
        <begin position="1415"/>
        <end position="1425"/>
    </location>
</feature>
<dbReference type="InterPro" id="IPR050198">
    <property type="entry name" value="Non-receptor_tyrosine_kinases"/>
</dbReference>
<keyword evidence="5" id="KW-0418">Kinase</keyword>
<feature type="compositionally biased region" description="Basic residues" evidence="11">
    <location>
        <begin position="767"/>
        <end position="781"/>
    </location>
</feature>
<dbReference type="Proteomes" id="UP000655588">
    <property type="component" value="Unassembled WGS sequence"/>
</dbReference>
<feature type="compositionally biased region" description="Basic and acidic residues" evidence="11">
    <location>
        <begin position="691"/>
        <end position="707"/>
    </location>
</feature>
<feature type="compositionally biased region" description="Basic and acidic residues" evidence="11">
    <location>
        <begin position="1817"/>
        <end position="1832"/>
    </location>
</feature>
<feature type="compositionally biased region" description="Polar residues" evidence="11">
    <location>
        <begin position="1758"/>
        <end position="1773"/>
    </location>
</feature>
<gene>
    <name evidence="15" type="ORF">E2986_03604</name>
</gene>
<dbReference type="GO" id="GO:0005524">
    <property type="term" value="F:ATP binding"/>
    <property type="evidence" value="ECO:0007669"/>
    <property type="project" value="UniProtKB-UniRule"/>
</dbReference>
<dbReference type="Gene3D" id="1.10.510.10">
    <property type="entry name" value="Transferase(Phosphotransferase) domain 1"/>
    <property type="match status" value="1"/>
</dbReference>
<dbReference type="CDD" id="cd05040">
    <property type="entry name" value="PTKc_Ack_like"/>
    <property type="match status" value="1"/>
</dbReference>
<dbReference type="InterPro" id="IPR011009">
    <property type="entry name" value="Kinase-like_dom_sf"/>
</dbReference>
<feature type="region of interest" description="Disordered" evidence="11">
    <location>
        <begin position="675"/>
        <end position="719"/>
    </location>
</feature>
<dbReference type="InterPro" id="IPR000095">
    <property type="entry name" value="CRIB_dom"/>
</dbReference>
<feature type="compositionally biased region" description="Polar residues" evidence="11">
    <location>
        <begin position="1614"/>
        <end position="1625"/>
    </location>
</feature>
<dbReference type="Pfam" id="PF22931">
    <property type="entry name" value="SAM_TNK"/>
    <property type="match status" value="1"/>
</dbReference>
<evidence type="ECO:0000256" key="8">
    <source>
        <dbReference type="ARBA" id="ARBA00047899"/>
    </source>
</evidence>
<feature type="region of interest" description="Disordered" evidence="11">
    <location>
        <begin position="1334"/>
        <end position="1360"/>
    </location>
</feature>
<dbReference type="PROSITE" id="PS50108">
    <property type="entry name" value="CRIB"/>
    <property type="match status" value="1"/>
</dbReference>
<keyword evidence="4 10" id="KW-0547">Nucleotide-binding</keyword>
<evidence type="ECO:0000256" key="11">
    <source>
        <dbReference type="SAM" id="MobiDB-lite"/>
    </source>
</evidence>
<evidence type="ECO:0000313" key="15">
    <source>
        <dbReference type="EMBL" id="KAF3428575.1"/>
    </source>
</evidence>
<keyword evidence="7" id="KW-0829">Tyrosine-protein kinase</keyword>
<evidence type="ECO:0000259" key="14">
    <source>
        <dbReference type="PROSITE" id="PS50108"/>
    </source>
</evidence>
<dbReference type="PRINTS" id="PR00109">
    <property type="entry name" value="TYRKINASE"/>
</dbReference>
<sequence length="2028" mass="226969">SNSLTSYYLNVPNILVTFTCILSKIVTDYDVYAYPFYLLKDTQGGMSRNTGPGLYEFLMEAELQQYYPGIRGDLKVQTTAQLKYVTEEDLNAIGMSKPEMRRLKKYFQKHFPQNYLSKFKKMLLPKREEPATGALTMLPEERQDKPPIRVPNKYMIPADAIIVNKELGIGEFGVVQQGVWTNDGERIQVAIKCLSRERMQNNPIEFLKEAVIMYAIDHEHIVRLYGVVLDTNSLMLVTELAPLRSLLECLKEPSLRTSFPVLSLCDFAVQIADGMQYLEAKRLIHRDLAARNILVFSKNKVKISDFGLSRALGVGKDYYQTNFNVNLKLPIAWCAPECILYLKFTSASDVWAYGVTLWEMFSYGFQPWAALTGHQILEAIDDPNFQRLEQPECCPKEYFSLMQQCWQHEPSKRSKFSELINILPDLKPEQVQAVQDSTESSQLVYRQGDVITVLDKGSSNTLWKGVLNNGKTGFFNPAHTIAYLGSNLPSNKPGEFTRGDGKNAFSSQRRKIRTDMISSPQGDLKHTGHVGLDGAYFGDIGFLGGKYPHLPRQVVTPYKPQEDVTDNSSQALNEETRSAETNRELLRDYRNAQQDVLNKHENLWSDVNSEVCHAANSSKQPVPLNAASNNDALGTDHEYHEISDEENQDSPLRFDKTLNFDFGPSLLAEMDQMFRSLGSSPPPPPPVHPLSTEHESSNVRNELREMQAKQSNKKKQATVSPINVKPISAADQKTLYSAIAMAQELTARSMTDLEHSPESPRTPASPSRRRKFSFKLPHQHSPKPDRRHFSEEAASIPDIQWLCSSLQSLSSTVSSIESLGAPSTLKLPLWDKASAEFCFAKSRELLTKPTAWTSYMDIEFDAHILDNAVTKQNLVKSTEFLENGNKKGNFSCDGLADINGKLNAFQQSRKVSSLSIENSNFDFPREQKRVSTSYVDRYFEQPRYFDDDAALACTNEKVLYFGDDKYDTKMNNLEQPGKSACYSNVQEQGGTPAAANAKHNNQQVSGKFPSSCEQQPLKDKAASFEAQCEESGASFDLMKDKSSNFVEFARSKAIKFDSPRDKMVNIDLGTRPKITSSFSDSSKMNILEFPKKMDVSKPRGGKVPFVPRNPSQEGAKSVIYGSTDSIKTNLKVAGGSDSPRANMEAMKINIQSFRKIEQNQNGHDGFPFVISNNPLFIAESEKKESPVYSSSESLRVNFQRLRRKSDAEANNQVHELSSKLLAEKYQKEVSGLESVKNYLDSKKGQGLNLGLGKLTQNMIQLGKNIAQNSRNIETAASKSLVTSVRNLDISAQSQMPLRSLNIPMQKPKHLDLNIPLHQCQSQISMKLNLTSQKINPPPSSPGLHQHILEPPKLYQNDSTRKELPKTDTLLEKMSTVTNIYRHRTSSLSENRKPPIKNVRRSFHPANEDTSEDSDSISHSETDIRSRLRYKRRHKKLPHNLRLNFKNKSHFLHPEAARGFSSIELCGKSPPPSTSFLNSLSPPFSSRNNLLSWPESAPSSSLTFTSNSDLDSDTSSEYPDLVETPSVETSPDTNPLRMLRSGLPVVRPRIRGNKHATLGHPVSHQDDLVADHFHFDAYHSGSKTLPKIRAPPPPHVPPPLLLQSRHLERHHSAQEIENNQNQSNVDENPIPLPPRDRSKTLQPKSSLPRHQRKHPLIIPGGGVTRTLAKMAVTTPPIEDQVDGSLQCTSSSIASSLLHEGYSSENSANSPEEFEQRIDSELAALDSLPADENRLHRFSVISEDLLEFSDNLADCDTPDCRQNAQENSDVQSSDSSIERLQRKVSVESKTSVRSSASKYVQENETGEASRNSTPSDLNLKPEDSVAHGKGDLHGSNKLQAAKRTPLVQRPSNYMMQFDYGEYSENSLQSRCKLQPEMSKESSVTNSNDSFHSAGLTDTYNRLSNEKLPGHASDLSRQSDHVSCEDLLEFACDGPNARRTRGPRNGEQSDEVRIMMKVLHEQSTPESCIAALNVTDWDVLAAIKLERLQGLLKKENNFVGLEDCKVMLNQCGGDVVKAAALLRSTDDTAAV</sequence>
<dbReference type="FunFam" id="1.10.510.10:FF:001118">
    <property type="entry name" value="Tyrosine-protein kinase PR2"/>
    <property type="match status" value="1"/>
</dbReference>
<feature type="compositionally biased region" description="Basic and acidic residues" evidence="11">
    <location>
        <begin position="1774"/>
        <end position="1784"/>
    </location>
</feature>
<evidence type="ECO:0000256" key="10">
    <source>
        <dbReference type="PROSITE-ProRule" id="PRU10141"/>
    </source>
</evidence>
<dbReference type="Gene3D" id="3.30.200.20">
    <property type="entry name" value="Phosphorylase Kinase, domain 1"/>
    <property type="match status" value="1"/>
</dbReference>
<keyword evidence="6 10" id="KW-0067">ATP-binding</keyword>
<dbReference type="GO" id="GO:0002009">
    <property type="term" value="P:morphogenesis of an epithelium"/>
    <property type="evidence" value="ECO:0007669"/>
    <property type="project" value="UniProtKB-ARBA"/>
</dbReference>
<dbReference type="SMART" id="SM00219">
    <property type="entry name" value="TyrKc"/>
    <property type="match status" value="1"/>
</dbReference>
<evidence type="ECO:0000256" key="1">
    <source>
        <dbReference type="ARBA" id="ARBA00011903"/>
    </source>
</evidence>
<evidence type="ECO:0000256" key="9">
    <source>
        <dbReference type="PROSITE-ProRule" id="PRU00192"/>
    </source>
</evidence>
<dbReference type="InterPro" id="IPR036028">
    <property type="entry name" value="SH3-like_dom_sf"/>
</dbReference>
<feature type="region of interest" description="Disordered" evidence="11">
    <location>
        <begin position="1383"/>
        <end position="1426"/>
    </location>
</feature>
<feature type="domain" description="CRIB" evidence="14">
    <location>
        <begin position="517"/>
        <end position="531"/>
    </location>
</feature>
<evidence type="ECO:0000256" key="2">
    <source>
        <dbReference type="ARBA" id="ARBA00022443"/>
    </source>
</evidence>
<feature type="domain" description="SH3" evidence="12">
    <location>
        <begin position="426"/>
        <end position="485"/>
    </location>
</feature>
<keyword evidence="2 9" id="KW-0728">SH3 domain</keyword>
<dbReference type="InterPro" id="IPR020635">
    <property type="entry name" value="Tyr_kinase_cat_dom"/>
</dbReference>
<evidence type="ECO:0000259" key="13">
    <source>
        <dbReference type="PROSITE" id="PS50011"/>
    </source>
</evidence>
<feature type="region of interest" description="Disordered" evidence="11">
    <location>
        <begin position="1495"/>
        <end position="1544"/>
    </location>
</feature>
<dbReference type="InterPro" id="IPR055175">
    <property type="entry name" value="ACK/TNK-like_SAM"/>
</dbReference>
<dbReference type="InterPro" id="IPR001452">
    <property type="entry name" value="SH3_domain"/>
</dbReference>
<name>A0A833VYZ7_9HYME</name>
<evidence type="ECO:0000256" key="6">
    <source>
        <dbReference type="ARBA" id="ARBA00022840"/>
    </source>
</evidence>
<dbReference type="GO" id="GO:0004715">
    <property type="term" value="F:non-membrane spanning protein tyrosine kinase activity"/>
    <property type="evidence" value="ECO:0007669"/>
    <property type="project" value="UniProtKB-EC"/>
</dbReference>
<evidence type="ECO:0000256" key="3">
    <source>
        <dbReference type="ARBA" id="ARBA00022679"/>
    </source>
</evidence>
<dbReference type="PANTHER" id="PTHR24418">
    <property type="entry name" value="TYROSINE-PROTEIN KINASE"/>
    <property type="match status" value="1"/>
</dbReference>
<keyword evidence="16" id="KW-1185">Reference proteome</keyword>
<keyword evidence="3" id="KW-0808">Transferase</keyword>
<dbReference type="EMBL" id="WNWW01000212">
    <property type="protein sequence ID" value="KAF3428575.1"/>
    <property type="molecule type" value="Genomic_DNA"/>
</dbReference>
<dbReference type="EC" id="2.7.10.2" evidence="1"/>
<proteinExistence type="predicted"/>
<dbReference type="Pfam" id="PF07714">
    <property type="entry name" value="PK_Tyr_Ser-Thr"/>
    <property type="match status" value="1"/>
</dbReference>
<feature type="region of interest" description="Disordered" evidence="11">
    <location>
        <begin position="749"/>
        <end position="789"/>
    </location>
</feature>
<dbReference type="GO" id="GO:0004674">
    <property type="term" value="F:protein serine/threonine kinase activity"/>
    <property type="evidence" value="ECO:0007669"/>
    <property type="project" value="UniProtKB-EC"/>
</dbReference>
<feature type="compositionally biased region" description="Basic residues" evidence="11">
    <location>
        <begin position="1393"/>
        <end position="1402"/>
    </location>
</feature>
<feature type="compositionally biased region" description="Polar residues" evidence="11">
    <location>
        <begin position="1785"/>
        <end position="1814"/>
    </location>
</feature>
<dbReference type="PROSITE" id="PS00109">
    <property type="entry name" value="PROTEIN_KINASE_TYR"/>
    <property type="match status" value="1"/>
</dbReference>
<dbReference type="InterPro" id="IPR001245">
    <property type="entry name" value="Ser-Thr/Tyr_kinase_cat_dom"/>
</dbReference>
<dbReference type="PROSITE" id="PS00107">
    <property type="entry name" value="PROTEIN_KINASE_ATP"/>
    <property type="match status" value="1"/>
</dbReference>
<feature type="region of interest" description="Disordered" evidence="11">
    <location>
        <begin position="1757"/>
        <end position="1847"/>
    </location>
</feature>
<feature type="compositionally biased region" description="Polar residues" evidence="11">
    <location>
        <begin position="1878"/>
        <end position="1893"/>
    </location>
</feature>
<dbReference type="CDD" id="cd09539">
    <property type="entry name" value="SAM_TNK-like"/>
    <property type="match status" value="1"/>
</dbReference>
<dbReference type="InterPro" id="IPR008266">
    <property type="entry name" value="Tyr_kinase_AS"/>
</dbReference>
<organism evidence="15 16">
    <name type="scientific">Frieseomelitta varia</name>
    <dbReference type="NCBI Taxonomy" id="561572"/>
    <lineage>
        <taxon>Eukaryota</taxon>
        <taxon>Metazoa</taxon>
        <taxon>Ecdysozoa</taxon>
        <taxon>Arthropoda</taxon>
        <taxon>Hexapoda</taxon>
        <taxon>Insecta</taxon>
        <taxon>Pterygota</taxon>
        <taxon>Neoptera</taxon>
        <taxon>Endopterygota</taxon>
        <taxon>Hymenoptera</taxon>
        <taxon>Apocrita</taxon>
        <taxon>Aculeata</taxon>
        <taxon>Apoidea</taxon>
        <taxon>Anthophila</taxon>
        <taxon>Apidae</taxon>
        <taxon>Frieseomelitta</taxon>
    </lineage>
</organism>
<feature type="region of interest" description="Disordered" evidence="11">
    <location>
        <begin position="560"/>
        <end position="579"/>
    </location>
</feature>
<feature type="binding site" evidence="10">
    <location>
        <position position="192"/>
    </location>
    <ligand>
        <name>ATP</name>
        <dbReference type="ChEBI" id="CHEBI:30616"/>
    </ligand>
</feature>
<protein>
    <recommendedName>
        <fullName evidence="1">non-specific protein-tyrosine kinase</fullName>
        <ecNumber evidence="1">2.7.10.2</ecNumber>
    </recommendedName>
</protein>
<dbReference type="InterPro" id="IPR049587">
    <property type="entry name" value="TNK-like_SAM"/>
</dbReference>
<dbReference type="SUPFAM" id="SSF50044">
    <property type="entry name" value="SH3-domain"/>
    <property type="match status" value="1"/>
</dbReference>
<evidence type="ECO:0000259" key="12">
    <source>
        <dbReference type="PROSITE" id="PS50002"/>
    </source>
</evidence>
<feature type="domain" description="Protein kinase" evidence="13">
    <location>
        <begin position="161"/>
        <end position="426"/>
    </location>
</feature>
<evidence type="ECO:0000313" key="16">
    <source>
        <dbReference type="Proteomes" id="UP000655588"/>
    </source>
</evidence>
<evidence type="ECO:0000256" key="7">
    <source>
        <dbReference type="ARBA" id="ARBA00023137"/>
    </source>
</evidence>